<feature type="domain" description="Nucleoporin Nup120/160 beta-propeller" evidence="5">
    <location>
        <begin position="26"/>
        <end position="329"/>
    </location>
</feature>
<organism evidence="8 9">
    <name type="scientific">Serendipita vermifera MAFF 305830</name>
    <dbReference type="NCBI Taxonomy" id="933852"/>
    <lineage>
        <taxon>Eukaryota</taxon>
        <taxon>Fungi</taxon>
        <taxon>Dikarya</taxon>
        <taxon>Basidiomycota</taxon>
        <taxon>Agaricomycotina</taxon>
        <taxon>Agaricomycetes</taxon>
        <taxon>Sebacinales</taxon>
        <taxon>Serendipitaceae</taxon>
        <taxon>Serendipita</taxon>
    </lineage>
</organism>
<evidence type="ECO:0000256" key="3">
    <source>
        <dbReference type="ARBA" id="ARBA00023242"/>
    </source>
</evidence>
<dbReference type="Pfam" id="PF23300">
    <property type="entry name" value="HEAT_Nup120"/>
    <property type="match status" value="1"/>
</dbReference>
<gene>
    <name evidence="8" type="ORF">M408DRAFT_331103</name>
</gene>
<dbReference type="GO" id="GO:0005643">
    <property type="term" value="C:nuclear pore"/>
    <property type="evidence" value="ECO:0007669"/>
    <property type="project" value="TreeGrafter"/>
</dbReference>
<dbReference type="STRING" id="933852.A0A0C3ALT8"/>
<dbReference type="PANTHER" id="PTHR21286">
    <property type="entry name" value="NUCLEAR PORE COMPLEX PROTEIN NUP160"/>
    <property type="match status" value="1"/>
</dbReference>
<evidence type="ECO:0000259" key="7">
    <source>
        <dbReference type="Pfam" id="PF23347"/>
    </source>
</evidence>
<evidence type="ECO:0000313" key="9">
    <source>
        <dbReference type="Proteomes" id="UP000054097"/>
    </source>
</evidence>
<sequence>MPAITVPNAHSHMIQRGHSTVQDGQLAYIYVLLQGGTLYRLSFPLIEPFFHDENWNARRTWFKEFTLPSTVSRPIGGTGNGTVLLQGENVLLVSVNAGAVLRVEVEGDGEGTLNEKLFYPQHHSLLSKVFRTTNPEEDAIISITTAPPATSRNNVNLTFTVSRDRSLRIWDKTHGNIASVALPAIPGNTTPGAAPSRAQSVIRGSSMPPPATPTSATHRPPQLLSGERRTLIRTFYTSTSNELRILVFMPTPPGVRPNQDSMSAGFFILYKLVGHGLVKLGEKEASDHSGRCTLRDFVVKPTDNGDHEVHCLWERSGESLYEFAELGIEVTSTNGEARRRRISDVQMRDSSSDSEEDSGASEDIAHAPIWHLIPSLSTSSSSAAGTMQADHVDFLSTVDLSSPNATATILNALFRPAAGGGFSSYTIAEALRGYVEAAWVPTSDADRERERLAGAGVGFVNPLKDPNVALRVALSRQYPTLRARVGAIVGCRLKDLDPRPAKPVGDTTKLGESSLSAGAGEHQREQREYYSLLRRDWEGFLARCREIEKAGRWPVGLGLLGGKQSSPGANYERARDRGECVVIERERMGMLVGEDEPLAVHRRVTAESELENEGEELPMDETRFTGISRRRSKRNAPRQLIRLALSLKSLFSASSWADVTHELYTTVRNSVTMLYQDLLLDLARRVSMEDLDQDTVSWVFDRIYAAFGEDESEFQDAIDVISGIIRSTGEAEQIEEVKVEDDEEEVGRMLLHSTVSATNILQTMNGLEATSDNHNQWTKALTASYLSATMEARYEIASSIIFLLMLLKSNNHGWVEQTSAQHLDELFAGLRSNSILRQMASRVQEGERESSNGGEDPNSSMAMDVDDGGGPRLALTSNRVRAGTVESMAGRMAGMRFDRPHVHFATSAGAGPPALPPTTRGHGSVPLLQQLLPPLKRVFKLPYASDAFLFSNGIIQNDTLSIASVAEVQFAEGLRRRKSYNAAADVIDWLPKGNACCYVAARLRIQRRDYDEAADLFERSARSFGYLSFRNKMEERGLEAVLPKEMSRLDSLPDYYQHVAELFESEHQYHYAVPFYKLAIESAGDDVSTRDLWYNVFRGQLATEDYEQAYISIGLMNDAALREKSVPELVAAMCEGNKVELLMSFNFVEYFKNVRAALEFKARNADPLERPLYSHILYRWHIQRGNYRAAAIVMYQRARSLGLWEKCGFDTRFVLMQQQEEAYSLAINALCLLDSGDAWISLETDEERNQEWRNMNFGEFADDKYQNNGNVEIVELSDMRREFELCKARRHLTIIYTGLGQSLEDYEADELMSPMEVLIRYCELGLFEEALFCAKVFQMDMSVIFSSFVTHCLNLGARGNEAIAESAKGWTRSETVAAWEGGIIQKAWRLLQHSLERHDSASTGWQYRKICLERIMDADRTAVPPTWLTTFFQDREPEYLIRTCLRYHLIMSALDYTMFMIQKANQPFDKGAIVAVTQTHLPYTLIDAVVAAASTKEEKRRASLIKAEIKTRIGRVGTWDWN</sequence>
<dbReference type="Proteomes" id="UP000054097">
    <property type="component" value="Unassembled WGS sequence"/>
</dbReference>
<evidence type="ECO:0000259" key="6">
    <source>
        <dbReference type="Pfam" id="PF23300"/>
    </source>
</evidence>
<feature type="region of interest" description="Disordered" evidence="4">
    <location>
        <begin position="840"/>
        <end position="877"/>
    </location>
</feature>
<dbReference type="HOGENOM" id="CLU_002799_0_0_1"/>
<dbReference type="InterPro" id="IPR021717">
    <property type="entry name" value="Nucleoporin_Nup160"/>
</dbReference>
<feature type="compositionally biased region" description="Basic and acidic residues" evidence="4">
    <location>
        <begin position="342"/>
        <end position="351"/>
    </location>
</feature>
<comment type="subcellular location">
    <subcellularLocation>
        <location evidence="1">Nucleus</location>
    </subcellularLocation>
</comment>
<dbReference type="OrthoDB" id="67716at2759"/>
<dbReference type="Pfam" id="PF23347">
    <property type="entry name" value="TPR_Nup160_C"/>
    <property type="match status" value="1"/>
</dbReference>
<feature type="domain" description="NUP160 C-terminal TPR" evidence="7">
    <location>
        <begin position="1275"/>
        <end position="1494"/>
    </location>
</feature>
<dbReference type="GO" id="GO:0017056">
    <property type="term" value="F:structural constituent of nuclear pore"/>
    <property type="evidence" value="ECO:0007669"/>
    <property type="project" value="TreeGrafter"/>
</dbReference>
<proteinExistence type="predicted"/>
<feature type="domain" description="Nucleoporin nup120-like HEAT repeat" evidence="6">
    <location>
        <begin position="970"/>
        <end position="1135"/>
    </location>
</feature>
<reference evidence="9" key="2">
    <citation type="submission" date="2015-01" db="EMBL/GenBank/DDBJ databases">
        <title>Evolutionary Origins and Diversification of the Mycorrhizal Mutualists.</title>
        <authorList>
            <consortium name="DOE Joint Genome Institute"/>
            <consortium name="Mycorrhizal Genomics Consortium"/>
            <person name="Kohler A."/>
            <person name="Kuo A."/>
            <person name="Nagy L.G."/>
            <person name="Floudas D."/>
            <person name="Copeland A."/>
            <person name="Barry K.W."/>
            <person name="Cichocki N."/>
            <person name="Veneault-Fourrey C."/>
            <person name="LaButti K."/>
            <person name="Lindquist E.A."/>
            <person name="Lipzen A."/>
            <person name="Lundell T."/>
            <person name="Morin E."/>
            <person name="Murat C."/>
            <person name="Riley R."/>
            <person name="Ohm R."/>
            <person name="Sun H."/>
            <person name="Tunlid A."/>
            <person name="Henrissat B."/>
            <person name="Grigoriev I.V."/>
            <person name="Hibbett D.S."/>
            <person name="Martin F."/>
        </authorList>
    </citation>
    <scope>NUCLEOTIDE SEQUENCE [LARGE SCALE GENOMIC DNA]</scope>
    <source>
        <strain evidence="9">MAFF 305830</strain>
    </source>
</reference>
<evidence type="ECO:0000313" key="8">
    <source>
        <dbReference type="EMBL" id="KIM25545.1"/>
    </source>
</evidence>
<evidence type="ECO:0000256" key="2">
    <source>
        <dbReference type="ARBA" id="ARBA00022448"/>
    </source>
</evidence>
<keyword evidence="9" id="KW-1185">Reference proteome</keyword>
<feature type="region of interest" description="Disordered" evidence="4">
    <location>
        <begin position="499"/>
        <end position="521"/>
    </location>
</feature>
<dbReference type="InterPro" id="IPR056548">
    <property type="entry name" value="HEAT_Nup120"/>
</dbReference>
<accession>A0A0C3ALT8</accession>
<name>A0A0C3ALT8_SERVB</name>
<dbReference type="InterPro" id="IPR056536">
    <property type="entry name" value="TPR_NUP160_C"/>
</dbReference>
<feature type="region of interest" description="Disordered" evidence="4">
    <location>
        <begin position="335"/>
        <end position="361"/>
    </location>
</feature>
<evidence type="ECO:0000259" key="5">
    <source>
        <dbReference type="Pfam" id="PF11715"/>
    </source>
</evidence>
<dbReference type="InterPro" id="IPR059141">
    <property type="entry name" value="Beta-prop_Nup120_160"/>
</dbReference>
<keyword evidence="2" id="KW-0813">Transport</keyword>
<dbReference type="Pfam" id="PF11715">
    <property type="entry name" value="Beta-prop_Nup120_160"/>
    <property type="match status" value="1"/>
</dbReference>
<evidence type="ECO:0000256" key="4">
    <source>
        <dbReference type="SAM" id="MobiDB-lite"/>
    </source>
</evidence>
<evidence type="ECO:0000256" key="1">
    <source>
        <dbReference type="ARBA" id="ARBA00004123"/>
    </source>
</evidence>
<reference evidence="8 9" key="1">
    <citation type="submission" date="2014-04" db="EMBL/GenBank/DDBJ databases">
        <authorList>
            <consortium name="DOE Joint Genome Institute"/>
            <person name="Kuo A."/>
            <person name="Zuccaro A."/>
            <person name="Kohler A."/>
            <person name="Nagy L.G."/>
            <person name="Floudas D."/>
            <person name="Copeland A."/>
            <person name="Barry K.W."/>
            <person name="Cichocki N."/>
            <person name="Veneault-Fourrey C."/>
            <person name="LaButti K."/>
            <person name="Lindquist E.A."/>
            <person name="Lipzen A."/>
            <person name="Lundell T."/>
            <person name="Morin E."/>
            <person name="Murat C."/>
            <person name="Sun H."/>
            <person name="Tunlid A."/>
            <person name="Henrissat B."/>
            <person name="Grigoriev I.V."/>
            <person name="Hibbett D.S."/>
            <person name="Martin F."/>
            <person name="Nordberg H.P."/>
            <person name="Cantor M.N."/>
            <person name="Hua S.X."/>
        </authorList>
    </citation>
    <scope>NUCLEOTIDE SEQUENCE [LARGE SCALE GENOMIC DNA]</scope>
    <source>
        <strain evidence="8 9">MAFF 305830</strain>
    </source>
</reference>
<keyword evidence="3" id="KW-0539">Nucleus</keyword>
<feature type="compositionally biased region" description="Polar residues" evidence="4">
    <location>
        <begin position="851"/>
        <end position="861"/>
    </location>
</feature>
<dbReference type="PANTHER" id="PTHR21286:SF0">
    <property type="entry name" value="NUCLEAR PORE COMPLEX PROTEIN NUP160"/>
    <property type="match status" value="1"/>
</dbReference>
<protein>
    <submittedName>
        <fullName evidence="8">Uncharacterized protein</fullName>
    </submittedName>
</protein>
<dbReference type="EMBL" id="KN824313">
    <property type="protein sequence ID" value="KIM25545.1"/>
    <property type="molecule type" value="Genomic_DNA"/>
</dbReference>